<feature type="transmembrane region" description="Helical" evidence="9">
    <location>
        <begin position="49"/>
        <end position="73"/>
    </location>
</feature>
<dbReference type="InParanoid" id="A0A067R7T7"/>
<dbReference type="AlphaFoldDB" id="A0A067R7T7"/>
<feature type="transmembrane region" description="Helical" evidence="9">
    <location>
        <begin position="210"/>
        <end position="236"/>
    </location>
</feature>
<dbReference type="InterPro" id="IPR004117">
    <property type="entry name" value="7tm6_olfct_rcpt"/>
</dbReference>
<reference evidence="10 11" key="1">
    <citation type="journal article" date="2014" name="Nat. Commun.">
        <title>Molecular traces of alternative social organization in a termite genome.</title>
        <authorList>
            <person name="Terrapon N."/>
            <person name="Li C."/>
            <person name="Robertson H.M."/>
            <person name="Ji L."/>
            <person name="Meng X."/>
            <person name="Booth W."/>
            <person name="Chen Z."/>
            <person name="Childers C.P."/>
            <person name="Glastad K.M."/>
            <person name="Gokhale K."/>
            <person name="Gowin J."/>
            <person name="Gronenberg W."/>
            <person name="Hermansen R.A."/>
            <person name="Hu H."/>
            <person name="Hunt B.G."/>
            <person name="Huylmans A.K."/>
            <person name="Khalil S.M."/>
            <person name="Mitchell R.D."/>
            <person name="Munoz-Torres M.C."/>
            <person name="Mustard J.A."/>
            <person name="Pan H."/>
            <person name="Reese J.T."/>
            <person name="Scharf M.E."/>
            <person name="Sun F."/>
            <person name="Vogel H."/>
            <person name="Xiao J."/>
            <person name="Yang W."/>
            <person name="Yang Z."/>
            <person name="Yang Z."/>
            <person name="Zhou J."/>
            <person name="Zhu J."/>
            <person name="Brent C.S."/>
            <person name="Elsik C.G."/>
            <person name="Goodisman M.A."/>
            <person name="Liberles D.A."/>
            <person name="Roe R.M."/>
            <person name="Vargo E.L."/>
            <person name="Vilcinskas A."/>
            <person name="Wang J."/>
            <person name="Bornberg-Bauer E."/>
            <person name="Korb J."/>
            <person name="Zhang G."/>
            <person name="Liebig J."/>
        </authorList>
    </citation>
    <scope>NUCLEOTIDE SEQUENCE [LARGE SCALE GENOMIC DNA]</scope>
    <source>
        <tissue evidence="10">Whole organism</tissue>
    </source>
</reference>
<keyword evidence="4" id="KW-0552">Olfaction</keyword>
<evidence type="ECO:0000256" key="5">
    <source>
        <dbReference type="ARBA" id="ARBA00022989"/>
    </source>
</evidence>
<keyword evidence="8" id="KW-0807">Transducer</keyword>
<gene>
    <name evidence="10" type="ORF">L798_06526</name>
</gene>
<dbReference type="Proteomes" id="UP000027135">
    <property type="component" value="Unassembled WGS sequence"/>
</dbReference>
<dbReference type="PANTHER" id="PTHR21137">
    <property type="entry name" value="ODORANT RECEPTOR"/>
    <property type="match status" value="1"/>
</dbReference>
<keyword evidence="7" id="KW-0675">Receptor</keyword>
<evidence type="ECO:0000256" key="4">
    <source>
        <dbReference type="ARBA" id="ARBA00022725"/>
    </source>
</evidence>
<evidence type="ECO:0008006" key="12">
    <source>
        <dbReference type="Google" id="ProtNLM"/>
    </source>
</evidence>
<protein>
    <recommendedName>
        <fullName evidence="12">Odorant receptor</fullName>
    </recommendedName>
</protein>
<evidence type="ECO:0000256" key="6">
    <source>
        <dbReference type="ARBA" id="ARBA00023136"/>
    </source>
</evidence>
<accession>A0A067R7T7</accession>
<dbReference type="GO" id="GO:0007165">
    <property type="term" value="P:signal transduction"/>
    <property type="evidence" value="ECO:0007669"/>
    <property type="project" value="UniProtKB-KW"/>
</dbReference>
<feature type="transmembrane region" description="Helical" evidence="9">
    <location>
        <begin position="387"/>
        <end position="407"/>
    </location>
</feature>
<dbReference type="Pfam" id="PF02949">
    <property type="entry name" value="7tm_6"/>
    <property type="match status" value="2"/>
</dbReference>
<evidence type="ECO:0000313" key="11">
    <source>
        <dbReference type="Proteomes" id="UP000027135"/>
    </source>
</evidence>
<organism evidence="10 11">
    <name type="scientific">Zootermopsis nevadensis</name>
    <name type="common">Dampwood termite</name>
    <dbReference type="NCBI Taxonomy" id="136037"/>
    <lineage>
        <taxon>Eukaryota</taxon>
        <taxon>Metazoa</taxon>
        <taxon>Ecdysozoa</taxon>
        <taxon>Arthropoda</taxon>
        <taxon>Hexapoda</taxon>
        <taxon>Insecta</taxon>
        <taxon>Pterygota</taxon>
        <taxon>Neoptera</taxon>
        <taxon>Polyneoptera</taxon>
        <taxon>Dictyoptera</taxon>
        <taxon>Blattodea</taxon>
        <taxon>Blattoidea</taxon>
        <taxon>Termitoidae</taxon>
        <taxon>Termopsidae</taxon>
        <taxon>Zootermopsis</taxon>
    </lineage>
</organism>
<dbReference type="GO" id="GO:0004984">
    <property type="term" value="F:olfactory receptor activity"/>
    <property type="evidence" value="ECO:0007669"/>
    <property type="project" value="InterPro"/>
</dbReference>
<evidence type="ECO:0000256" key="1">
    <source>
        <dbReference type="ARBA" id="ARBA00004141"/>
    </source>
</evidence>
<evidence type="ECO:0000256" key="9">
    <source>
        <dbReference type="SAM" id="Phobius"/>
    </source>
</evidence>
<dbReference type="eggNOG" id="ENOG502SAW0">
    <property type="taxonomic scope" value="Eukaryota"/>
</dbReference>
<keyword evidence="5 9" id="KW-1133">Transmembrane helix</keyword>
<name>A0A067R7T7_ZOONE</name>
<dbReference type="PANTHER" id="PTHR21137:SF42">
    <property type="entry name" value="ODORANT RECEPTOR 83A"/>
    <property type="match status" value="1"/>
</dbReference>
<feature type="transmembrane region" description="Helical" evidence="9">
    <location>
        <begin position="144"/>
        <end position="168"/>
    </location>
</feature>
<dbReference type="FunCoup" id="A0A067R7T7">
    <property type="interactions" value="80"/>
</dbReference>
<dbReference type="EMBL" id="KK852649">
    <property type="protein sequence ID" value="KDR19483.1"/>
    <property type="molecule type" value="Genomic_DNA"/>
</dbReference>
<evidence type="ECO:0000256" key="2">
    <source>
        <dbReference type="ARBA" id="ARBA00022606"/>
    </source>
</evidence>
<keyword evidence="3 9" id="KW-0812">Transmembrane</keyword>
<proteinExistence type="predicted"/>
<evidence type="ECO:0000256" key="7">
    <source>
        <dbReference type="ARBA" id="ARBA00023170"/>
    </source>
</evidence>
<comment type="subcellular location">
    <subcellularLocation>
        <location evidence="1">Membrane</location>
        <topology evidence="1">Multi-pass membrane protein</topology>
    </subcellularLocation>
</comment>
<evidence type="ECO:0000313" key="10">
    <source>
        <dbReference type="EMBL" id="KDR19483.1"/>
    </source>
</evidence>
<keyword evidence="2" id="KW-0716">Sensory transduction</keyword>
<evidence type="ECO:0000256" key="8">
    <source>
        <dbReference type="ARBA" id="ARBA00023224"/>
    </source>
</evidence>
<feature type="transmembrane region" description="Helical" evidence="9">
    <location>
        <begin position="85"/>
        <end position="104"/>
    </location>
</feature>
<keyword evidence="6 9" id="KW-0472">Membrane</keyword>
<dbReference type="GO" id="GO:0005886">
    <property type="term" value="C:plasma membrane"/>
    <property type="evidence" value="ECO:0007669"/>
    <property type="project" value="TreeGrafter"/>
</dbReference>
<keyword evidence="11" id="KW-1185">Reference proteome</keyword>
<evidence type="ECO:0000256" key="3">
    <source>
        <dbReference type="ARBA" id="ARBA00022692"/>
    </source>
</evidence>
<dbReference type="GO" id="GO:0005549">
    <property type="term" value="F:odorant binding"/>
    <property type="evidence" value="ECO:0007669"/>
    <property type="project" value="InterPro"/>
</dbReference>
<sequence length="510" mass="59138">MDSDDLERETSECEQAGNSTKLDLLRLQLKIIRFFGVFPPEEGTWKHSLFVTISTVYISLYFPQMYAMVAAAYEYWGNIDMVTKILFQITTAVEAGILTSYFIVRRKKLALLFDMMETNFIPHIEKVVTPENKRRIIKEASKRSVTITYILMFIFSSVILGWICLPLIRKYNDAPAQADIQVMSENAWNYYCYILWLPKEMVSGPFMYEIIYLCQVLTIYVVVGHYTGCNVILFFFMFHISTHLKLLASSFEDMRKVYEMESGENEEKTHTQTGFRIFMSPTIYNYFMYDSGPIVPNFGENAAHVEGDKPRFLNAKKNPENIRLLQPRSNGDMMTQSETSERQNVDISTQTASIEEKMNLHFINCIKYHQEILAYCKLVEDFLSPVFLVYFVISESMMCMAVFQVVMGDDEGLIKSVVSVGNVCTWPLMICLCGDYITTQSLELKKAAYGCGWYNRSKQFKQNLRMFILRAQEPVRFTAGKFYTVSLETFADIINTVYAYFTILKRMQES</sequence>